<sequence length="68" mass="7760">MLVENQVEPKVVQDLMRHADINTTLSLYTHLEDEEKKATLDSVFHTIVAQNDLGVERVSKMAKNHKLS</sequence>
<dbReference type="GO" id="GO:0006310">
    <property type="term" value="P:DNA recombination"/>
    <property type="evidence" value="ECO:0007669"/>
    <property type="project" value="UniProtKB-KW"/>
</dbReference>
<keyword evidence="1" id="KW-0233">DNA recombination</keyword>
<name>A0A7X9NH13_9FIRM</name>
<proteinExistence type="predicted"/>
<dbReference type="GO" id="GO:0015074">
    <property type="term" value="P:DNA integration"/>
    <property type="evidence" value="ECO:0007669"/>
    <property type="project" value="InterPro"/>
</dbReference>
<dbReference type="InterPro" id="IPR013762">
    <property type="entry name" value="Integrase-like_cat_sf"/>
</dbReference>
<evidence type="ECO:0000313" key="3">
    <source>
        <dbReference type="EMBL" id="NME44102.1"/>
    </source>
</evidence>
<dbReference type="SUPFAM" id="SSF56349">
    <property type="entry name" value="DNA breaking-rejoining enzymes"/>
    <property type="match status" value="1"/>
</dbReference>
<accession>A0A7X9NH13</accession>
<dbReference type="InterPro" id="IPR002104">
    <property type="entry name" value="Integrase_catalytic"/>
</dbReference>
<dbReference type="PROSITE" id="PS51898">
    <property type="entry name" value="TYR_RECOMBINASE"/>
    <property type="match status" value="1"/>
</dbReference>
<organism evidence="3 4">
    <name type="scientific">Faecalicoccus pleomorphus</name>
    <dbReference type="NCBI Taxonomy" id="1323"/>
    <lineage>
        <taxon>Bacteria</taxon>
        <taxon>Bacillati</taxon>
        <taxon>Bacillota</taxon>
        <taxon>Erysipelotrichia</taxon>
        <taxon>Erysipelotrichales</taxon>
        <taxon>Erysipelotrichaceae</taxon>
        <taxon>Faecalicoccus</taxon>
    </lineage>
</organism>
<dbReference type="GO" id="GO:0003677">
    <property type="term" value="F:DNA binding"/>
    <property type="evidence" value="ECO:0007669"/>
    <property type="project" value="InterPro"/>
</dbReference>
<evidence type="ECO:0000259" key="2">
    <source>
        <dbReference type="PROSITE" id="PS51898"/>
    </source>
</evidence>
<reference evidence="3 4" key="1">
    <citation type="submission" date="2020-04" db="EMBL/GenBank/DDBJ databases">
        <authorList>
            <person name="Hitch T.C.A."/>
            <person name="Wylensek D."/>
            <person name="Clavel T."/>
        </authorList>
    </citation>
    <scope>NUCLEOTIDE SEQUENCE [LARGE SCALE GENOMIC DNA]</scope>
    <source>
        <strain evidence="3 4">BSM-383-APC-22F</strain>
    </source>
</reference>
<comment type="caution">
    <text evidence="3">The sequence shown here is derived from an EMBL/GenBank/DDBJ whole genome shotgun (WGS) entry which is preliminary data.</text>
</comment>
<dbReference type="AlphaFoldDB" id="A0A7X9NH13"/>
<feature type="domain" description="Tyr recombinase" evidence="2">
    <location>
        <begin position="1"/>
        <end position="41"/>
    </location>
</feature>
<dbReference type="Proteomes" id="UP000540014">
    <property type="component" value="Unassembled WGS sequence"/>
</dbReference>
<protein>
    <recommendedName>
        <fullName evidence="2">Tyr recombinase domain-containing protein</fullName>
    </recommendedName>
</protein>
<evidence type="ECO:0000313" key="4">
    <source>
        <dbReference type="Proteomes" id="UP000540014"/>
    </source>
</evidence>
<gene>
    <name evidence="3" type="ORF">HF861_04295</name>
</gene>
<dbReference type="Gene3D" id="1.10.443.10">
    <property type="entry name" value="Intergrase catalytic core"/>
    <property type="match status" value="1"/>
</dbReference>
<dbReference type="InterPro" id="IPR011010">
    <property type="entry name" value="DNA_brk_join_enz"/>
</dbReference>
<dbReference type="EMBL" id="JABAFR010000007">
    <property type="protein sequence ID" value="NME44102.1"/>
    <property type="molecule type" value="Genomic_DNA"/>
</dbReference>
<evidence type="ECO:0000256" key="1">
    <source>
        <dbReference type="ARBA" id="ARBA00023172"/>
    </source>
</evidence>